<evidence type="ECO:0000256" key="1">
    <source>
        <dbReference type="ARBA" id="ARBA00003257"/>
    </source>
</evidence>
<keyword evidence="8 18" id="KW-0812">Transmembrane</keyword>
<dbReference type="CTD" id="4536"/>
<evidence type="ECO:0000256" key="11">
    <source>
        <dbReference type="ARBA" id="ARBA00022982"/>
    </source>
</evidence>
<comment type="similarity">
    <text evidence="3 18">Belongs to the complex I subunit 2 family.</text>
</comment>
<accession>D7QYT4</accession>
<evidence type="ECO:0000256" key="5">
    <source>
        <dbReference type="ARBA" id="ARBA00021008"/>
    </source>
</evidence>
<dbReference type="EC" id="7.1.1.2" evidence="4 18"/>
<keyword evidence="13 18" id="KW-0520">NAD</keyword>
<evidence type="ECO:0000256" key="16">
    <source>
        <dbReference type="ARBA" id="ARBA00023136"/>
    </source>
</evidence>
<protein>
    <recommendedName>
        <fullName evidence="5 18">NADH-ubiquinone oxidoreductase chain 2</fullName>
        <ecNumber evidence="4 18">7.1.1.2</ecNumber>
    </recommendedName>
</protein>
<dbReference type="PANTHER" id="PTHR46552">
    <property type="entry name" value="NADH-UBIQUINONE OXIDOREDUCTASE CHAIN 2"/>
    <property type="match status" value="1"/>
</dbReference>
<keyword evidence="14 18" id="KW-0830">Ubiquinone</keyword>
<comment type="subcellular location">
    <subcellularLocation>
        <location evidence="2 18">Mitochondrion inner membrane</location>
        <topology evidence="2 18">Multi-pass membrane protein</topology>
    </subcellularLocation>
</comment>
<keyword evidence="11 18" id="KW-0249">Electron transport</keyword>
<evidence type="ECO:0000256" key="17">
    <source>
        <dbReference type="ARBA" id="ARBA00049551"/>
    </source>
</evidence>
<keyword evidence="6" id="KW-0813">Transport</keyword>
<comment type="function">
    <text evidence="1">Core subunit of the mitochondrial membrane respiratory chain NADH dehydrogenase (Complex I) that is believed to belong to the minimal assembly required for catalysis. Complex I functions in the transfer of electrons from NADH to the respiratory chain. The immediate electron acceptor for the enzyme is believed to be ubiquinone.</text>
</comment>
<evidence type="ECO:0000256" key="10">
    <source>
        <dbReference type="ARBA" id="ARBA00022967"/>
    </source>
</evidence>
<evidence type="ECO:0000259" key="19">
    <source>
        <dbReference type="Pfam" id="PF00361"/>
    </source>
</evidence>
<dbReference type="RefSeq" id="YP_003734715.1">
    <property type="nucleotide sequence ID" value="NC_014273.1"/>
</dbReference>
<evidence type="ECO:0000256" key="14">
    <source>
        <dbReference type="ARBA" id="ARBA00023075"/>
    </source>
</evidence>
<evidence type="ECO:0000256" key="4">
    <source>
        <dbReference type="ARBA" id="ARBA00012944"/>
    </source>
</evidence>
<evidence type="ECO:0000256" key="15">
    <source>
        <dbReference type="ARBA" id="ARBA00023128"/>
    </source>
</evidence>
<evidence type="ECO:0000256" key="6">
    <source>
        <dbReference type="ARBA" id="ARBA00022448"/>
    </source>
</evidence>
<dbReference type="Pfam" id="PF00361">
    <property type="entry name" value="Proton_antipo_M"/>
    <property type="match status" value="1"/>
</dbReference>
<organism evidence="20">
    <name type="scientific">Opisthopatus cinctipes</name>
    <dbReference type="NCBI Taxonomy" id="574546"/>
    <lineage>
        <taxon>Eukaryota</taxon>
        <taxon>Metazoa</taxon>
        <taxon>Ecdysozoa</taxon>
        <taxon>Onychophora</taxon>
        <taxon>Udeonychophora</taxon>
        <taxon>Euonychophora</taxon>
        <taxon>Peripatopsidae</taxon>
        <taxon>Opisthopatus</taxon>
    </lineage>
</organism>
<feature type="transmembrane region" description="Helical" evidence="18">
    <location>
        <begin position="167"/>
        <end position="185"/>
    </location>
</feature>
<gene>
    <name evidence="20" type="primary">ND2</name>
</gene>
<dbReference type="EMBL" id="HM008997">
    <property type="protein sequence ID" value="ADE05864.1"/>
    <property type="molecule type" value="Genomic_DNA"/>
</dbReference>
<dbReference type="PRINTS" id="PR01436">
    <property type="entry name" value="NADHDHGNASE2"/>
</dbReference>
<dbReference type="AlphaFoldDB" id="D7QYT4"/>
<feature type="transmembrane region" description="Helical" evidence="18">
    <location>
        <begin position="5"/>
        <end position="27"/>
    </location>
</feature>
<feature type="transmembrane region" description="Helical" evidence="18">
    <location>
        <begin position="130"/>
        <end position="155"/>
    </location>
</feature>
<comment type="catalytic activity">
    <reaction evidence="17 18">
        <text>a ubiquinone + NADH + 5 H(+)(in) = a ubiquinol + NAD(+) + 4 H(+)(out)</text>
        <dbReference type="Rhea" id="RHEA:29091"/>
        <dbReference type="Rhea" id="RHEA-COMP:9565"/>
        <dbReference type="Rhea" id="RHEA-COMP:9566"/>
        <dbReference type="ChEBI" id="CHEBI:15378"/>
        <dbReference type="ChEBI" id="CHEBI:16389"/>
        <dbReference type="ChEBI" id="CHEBI:17976"/>
        <dbReference type="ChEBI" id="CHEBI:57540"/>
        <dbReference type="ChEBI" id="CHEBI:57945"/>
        <dbReference type="EC" id="7.1.1.2"/>
    </reaction>
</comment>
<geneLocation type="mitochondrion" evidence="20"/>
<evidence type="ECO:0000256" key="13">
    <source>
        <dbReference type="ARBA" id="ARBA00023027"/>
    </source>
</evidence>
<dbReference type="GO" id="GO:0008137">
    <property type="term" value="F:NADH dehydrogenase (ubiquinone) activity"/>
    <property type="evidence" value="ECO:0007669"/>
    <property type="project" value="UniProtKB-EC"/>
</dbReference>
<keyword evidence="12 18" id="KW-1133">Transmembrane helix</keyword>
<evidence type="ECO:0000256" key="9">
    <source>
        <dbReference type="ARBA" id="ARBA00022792"/>
    </source>
</evidence>
<name>D7QYT4_9BILA</name>
<evidence type="ECO:0000256" key="8">
    <source>
        <dbReference type="ARBA" id="ARBA00022692"/>
    </source>
</evidence>
<feature type="transmembrane region" description="Helical" evidence="18">
    <location>
        <begin position="231"/>
        <end position="251"/>
    </location>
</feature>
<dbReference type="InterPro" id="IPR050175">
    <property type="entry name" value="Complex_I_Subunit_2"/>
</dbReference>
<dbReference type="PANTHER" id="PTHR46552:SF1">
    <property type="entry name" value="NADH-UBIQUINONE OXIDOREDUCTASE CHAIN 2"/>
    <property type="match status" value="1"/>
</dbReference>
<dbReference type="GO" id="GO:0005743">
    <property type="term" value="C:mitochondrial inner membrane"/>
    <property type="evidence" value="ECO:0007669"/>
    <property type="project" value="UniProtKB-SubCell"/>
</dbReference>
<evidence type="ECO:0000256" key="12">
    <source>
        <dbReference type="ARBA" id="ARBA00022989"/>
    </source>
</evidence>
<dbReference type="InterPro" id="IPR003917">
    <property type="entry name" value="NADH_UbQ_OxRdtase_chain2"/>
</dbReference>
<sequence length="333" mass="39620">MLFYLILFMSIMFQISSTTWFSLWVAMEMNLLSFIPLLSNPKNMLFNEGPMKYFLIQAFGSVILLMGWLMNSYSYLNNMYLFSMSNVIFYISLMLKLGAAPFHFWFPSLMENMSWLNSFLLMTWQKLGPLILLTYISKLLFFLMMSSFFSSLVGGLGGLNQVSMRKIFAYSSIGHISWLLMSLMLNELNFILYYLFYFFMMFLFSLIFYLNLISSLMQLLFYKESFYMEKFFIMLSFLSLGGMPPLSGFFVKWMILNSLLIMNIWFISFVMLFSTLINLYYYIRIFYSTMMLSNFSPMMISFKFSFKYLYLIKLIILMMMFSVLFIPIGIWVL</sequence>
<keyword evidence="15 18" id="KW-0496">Mitochondrion</keyword>
<keyword evidence="16 18" id="KW-0472">Membrane</keyword>
<evidence type="ECO:0000256" key="18">
    <source>
        <dbReference type="RuleBase" id="RU003403"/>
    </source>
</evidence>
<proteinExistence type="inferred from homology"/>
<evidence type="ECO:0000256" key="3">
    <source>
        <dbReference type="ARBA" id="ARBA00007012"/>
    </source>
</evidence>
<dbReference type="InterPro" id="IPR001750">
    <property type="entry name" value="ND/Mrp_TM"/>
</dbReference>
<evidence type="ECO:0000313" key="20">
    <source>
        <dbReference type="EMBL" id="ADE05864.1"/>
    </source>
</evidence>
<feature type="transmembrane region" description="Helical" evidence="18">
    <location>
        <begin position="308"/>
        <end position="332"/>
    </location>
</feature>
<feature type="transmembrane region" description="Helical" evidence="18">
    <location>
        <begin position="263"/>
        <end position="287"/>
    </location>
</feature>
<keyword evidence="9 18" id="KW-0999">Mitochondrion inner membrane</keyword>
<comment type="function">
    <text evidence="18">Core subunit of the mitochondrial membrane respiratory chain NADH dehydrogenase (Complex I) which catalyzes electron transfer from NADH through the respiratory chain, using ubiquinone as an electron acceptor. Essential for the catalytic activity and assembly of complex I.</text>
</comment>
<dbReference type="GeneID" id="9385135"/>
<feature type="domain" description="NADH:quinone oxidoreductase/Mrp antiporter transmembrane" evidence="19">
    <location>
        <begin position="17"/>
        <end position="277"/>
    </location>
</feature>
<keyword evidence="10 18" id="KW-1278">Translocase</keyword>
<feature type="transmembrane region" description="Helical" evidence="18">
    <location>
        <begin position="191"/>
        <end position="210"/>
    </location>
</feature>
<feature type="transmembrane region" description="Helical" evidence="18">
    <location>
        <begin position="54"/>
        <end position="76"/>
    </location>
</feature>
<feature type="transmembrane region" description="Helical" evidence="18">
    <location>
        <begin position="88"/>
        <end position="110"/>
    </location>
</feature>
<evidence type="ECO:0000256" key="7">
    <source>
        <dbReference type="ARBA" id="ARBA00022660"/>
    </source>
</evidence>
<dbReference type="GO" id="GO:0006120">
    <property type="term" value="P:mitochondrial electron transport, NADH to ubiquinone"/>
    <property type="evidence" value="ECO:0007669"/>
    <property type="project" value="InterPro"/>
</dbReference>
<reference evidence="20" key="1">
    <citation type="journal article" date="2010" name="Mol. Phylogenet. Evol.">
        <title>The mitochondrial genome of the onychophoran Opisthopatus cinctipes (Peripatopsidae) reflects the ancestral mitochondrial gene arrangement of Panarthropoda and Ecdysozoa.</title>
        <authorList>
            <person name="Braband A."/>
            <person name="Cameron S.L."/>
            <person name="Podsiadlowski L."/>
            <person name="Daniels S.R."/>
            <person name="Mayer G."/>
        </authorList>
    </citation>
    <scope>NUCLEOTIDE SEQUENCE</scope>
</reference>
<evidence type="ECO:0000256" key="2">
    <source>
        <dbReference type="ARBA" id="ARBA00004448"/>
    </source>
</evidence>
<keyword evidence="7 18" id="KW-0679">Respiratory chain</keyword>